<gene>
    <name evidence="4" type="ORF">KCG35_15860</name>
</gene>
<comment type="caution">
    <text evidence="4">The sequence shown here is derived from an EMBL/GenBank/DDBJ whole genome shotgun (WGS) entry which is preliminary data.</text>
</comment>
<dbReference type="SUPFAM" id="SSF53850">
    <property type="entry name" value="Periplasmic binding protein-like II"/>
    <property type="match status" value="1"/>
</dbReference>
<accession>A0ABS5ZEW7</accession>
<reference evidence="4 5" key="1">
    <citation type="submission" date="2021-04" db="EMBL/GenBank/DDBJ databases">
        <authorList>
            <person name="Pira H."/>
            <person name="Risdian C."/>
            <person name="Wink J."/>
        </authorList>
    </citation>
    <scope>NUCLEOTIDE SEQUENCE [LARGE SCALE GENOMIC DNA]</scope>
    <source>
        <strain evidence="4 5">WH53</strain>
    </source>
</reference>
<dbReference type="PANTHER" id="PTHR35936:SF25">
    <property type="entry name" value="ABC TRANSPORTER SUBSTRATE-BINDING PROTEIN"/>
    <property type="match status" value="1"/>
</dbReference>
<comment type="similarity">
    <text evidence="1">Belongs to the bacterial solute-binding protein 3 family.</text>
</comment>
<sequence>MERLYTIKHLILILLTLLPTQVLAANKPNTIILSVMDYPPYHSRSMEQNGPIPRIISAAINISGYTLELKFVPWNRAIEEAKFGEKVDGIMGVWYSEERTQYFLYSDPVMTNKWSLIKKRGTTIDLTSSDYRLGTVRGYYIPESVKKKGYDIDLVADDEKNLQKLFSGRIQLTLLDENYLNYLIKVKHHRYKNAFTVINPPVAMMTQYIAISKKTTAPQQKIFIINYGLKKIKLSGTFDKIIKQDGINN</sequence>
<protein>
    <submittedName>
        <fullName evidence="4">Transporter substrate-binding domain-containing protein</fullName>
    </submittedName>
</protein>
<evidence type="ECO:0000256" key="2">
    <source>
        <dbReference type="ARBA" id="ARBA00022729"/>
    </source>
</evidence>
<feature type="domain" description="Solute-binding protein family 3/N-terminal" evidence="3">
    <location>
        <begin position="35"/>
        <end position="243"/>
    </location>
</feature>
<keyword evidence="5" id="KW-1185">Reference proteome</keyword>
<evidence type="ECO:0000256" key="1">
    <source>
        <dbReference type="ARBA" id="ARBA00010333"/>
    </source>
</evidence>
<name>A0ABS5ZEW7_9GAMM</name>
<dbReference type="PANTHER" id="PTHR35936">
    <property type="entry name" value="MEMBRANE-BOUND LYTIC MUREIN TRANSGLYCOSYLASE F"/>
    <property type="match status" value="1"/>
</dbReference>
<evidence type="ECO:0000259" key="3">
    <source>
        <dbReference type="Pfam" id="PF00497"/>
    </source>
</evidence>
<dbReference type="Pfam" id="PF00497">
    <property type="entry name" value="SBP_bac_3"/>
    <property type="match status" value="1"/>
</dbReference>
<dbReference type="RefSeq" id="WP_215820771.1">
    <property type="nucleotide sequence ID" value="NZ_JAGSOY010000040.1"/>
</dbReference>
<dbReference type="InterPro" id="IPR001638">
    <property type="entry name" value="Solute-binding_3/MltF_N"/>
</dbReference>
<evidence type="ECO:0000313" key="5">
    <source>
        <dbReference type="Proteomes" id="UP000690515"/>
    </source>
</evidence>
<dbReference type="Proteomes" id="UP000690515">
    <property type="component" value="Unassembled WGS sequence"/>
</dbReference>
<keyword evidence="2" id="KW-0732">Signal</keyword>
<dbReference type="EMBL" id="JAGSOY010000040">
    <property type="protein sequence ID" value="MBU2712544.1"/>
    <property type="molecule type" value="Genomic_DNA"/>
</dbReference>
<organism evidence="4 5">
    <name type="scientific">Zooshikella harenae</name>
    <dbReference type="NCBI Taxonomy" id="2827238"/>
    <lineage>
        <taxon>Bacteria</taxon>
        <taxon>Pseudomonadati</taxon>
        <taxon>Pseudomonadota</taxon>
        <taxon>Gammaproteobacteria</taxon>
        <taxon>Oceanospirillales</taxon>
        <taxon>Zooshikellaceae</taxon>
        <taxon>Zooshikella</taxon>
    </lineage>
</organism>
<proteinExistence type="inferred from homology"/>
<evidence type="ECO:0000313" key="4">
    <source>
        <dbReference type="EMBL" id="MBU2712544.1"/>
    </source>
</evidence>
<dbReference type="Gene3D" id="3.40.190.10">
    <property type="entry name" value="Periplasmic binding protein-like II"/>
    <property type="match status" value="2"/>
</dbReference>